<comment type="caution">
    <text evidence="1">The sequence shown here is derived from an EMBL/GenBank/DDBJ whole genome shotgun (WGS) entry which is preliminary data.</text>
</comment>
<organism evidence="1 2">
    <name type="scientific">Pleuronectes platessa</name>
    <name type="common">European plaice</name>
    <dbReference type="NCBI Taxonomy" id="8262"/>
    <lineage>
        <taxon>Eukaryota</taxon>
        <taxon>Metazoa</taxon>
        <taxon>Chordata</taxon>
        <taxon>Craniata</taxon>
        <taxon>Vertebrata</taxon>
        <taxon>Euteleostomi</taxon>
        <taxon>Actinopterygii</taxon>
        <taxon>Neopterygii</taxon>
        <taxon>Teleostei</taxon>
        <taxon>Neoteleostei</taxon>
        <taxon>Acanthomorphata</taxon>
        <taxon>Carangaria</taxon>
        <taxon>Pleuronectiformes</taxon>
        <taxon>Pleuronectoidei</taxon>
        <taxon>Pleuronectidae</taxon>
        <taxon>Pleuronectes</taxon>
    </lineage>
</organism>
<protein>
    <submittedName>
        <fullName evidence="1">Uncharacterized protein</fullName>
    </submittedName>
</protein>
<dbReference type="EMBL" id="CADEAL010000916">
    <property type="protein sequence ID" value="CAB1426796.1"/>
    <property type="molecule type" value="Genomic_DNA"/>
</dbReference>
<proteinExistence type="predicted"/>
<feature type="non-terminal residue" evidence="1">
    <location>
        <position position="124"/>
    </location>
</feature>
<reference evidence="1" key="1">
    <citation type="submission" date="2020-03" db="EMBL/GenBank/DDBJ databases">
        <authorList>
            <person name="Weist P."/>
        </authorList>
    </citation>
    <scope>NUCLEOTIDE SEQUENCE</scope>
</reference>
<gene>
    <name evidence="1" type="ORF">PLEPLA_LOCUS14734</name>
</gene>
<dbReference type="AlphaFoldDB" id="A0A9N7YIK8"/>
<keyword evidence="2" id="KW-1185">Reference proteome</keyword>
<accession>A0A9N7YIK8</accession>
<dbReference type="Proteomes" id="UP001153269">
    <property type="component" value="Unassembled WGS sequence"/>
</dbReference>
<evidence type="ECO:0000313" key="1">
    <source>
        <dbReference type="EMBL" id="CAB1426796.1"/>
    </source>
</evidence>
<name>A0A9N7YIK8_PLEPL</name>
<evidence type="ECO:0000313" key="2">
    <source>
        <dbReference type="Proteomes" id="UP001153269"/>
    </source>
</evidence>
<sequence>MSVDAEVTDMWSVFIGAVQGAEQTVHDQAVVQPHAATSADLQHRYLAGVSREVVLDSQLQLGEQTVDELEMLSVSSWRSCSVYLLLSVHLLLARLLLLPLSISNVGISSTVVFNNTLIPLCLTC</sequence>